<keyword evidence="8" id="KW-1185">Reference proteome</keyword>
<dbReference type="SUPFAM" id="SSF53067">
    <property type="entry name" value="Actin-like ATPase domain"/>
    <property type="match status" value="2"/>
</dbReference>
<feature type="compositionally biased region" description="Polar residues" evidence="4">
    <location>
        <begin position="410"/>
        <end position="421"/>
    </location>
</feature>
<dbReference type="AlphaFoldDB" id="A0A6L5GDX7"/>
<keyword evidence="3" id="KW-0143">Chaperone</keyword>
<sequence>MQSSPRTVAVGVDLGSATTTVSTRRDGGSEPPDVRQSATALSDGTGTRHSDEPALIGLAVPATWSPTRRRAHAEAAANAGFDASFLVSEPEAAARHFAAVQGHRLDPGAPLVVCNLGAGSCHVAVVRREGERYQIEAATTADDIGGRAFDRLLLGHLSERLRRTDAEYLARVQNPGETALCAGALDAVRRARERLSEHHSATVALPGLDRELRLTREDADHCLTPAVLRTVSLIEDAMREAGVETGQVAALLLVGGASRTPLVADVLRHHFGVELVRPDLPDLVIAEGAALAGLARIGGDGRSATPAAVGLARMRTSPEVLVTILVVVIAVLSFAGVALLNRGGPEVQGLDAATETPTLPGGTGASEAAEPSGEGTREESGGEPAPADSSDPEAAEDATAAAESDAPLNESPSSLDPTTGAASPVGQADATVPDVVGESLADAERILAEAGFTAVASEGVRRTGNGSDHCDVTAQSPESGTEQSPDDTVTLTYTYVGTDNC</sequence>
<dbReference type="CDD" id="cd06577">
    <property type="entry name" value="PASTA_pknB"/>
    <property type="match status" value="1"/>
</dbReference>
<evidence type="ECO:0000256" key="2">
    <source>
        <dbReference type="ARBA" id="ARBA00022840"/>
    </source>
</evidence>
<evidence type="ECO:0000256" key="4">
    <source>
        <dbReference type="SAM" id="MobiDB-lite"/>
    </source>
</evidence>
<dbReference type="Gene3D" id="3.30.420.40">
    <property type="match status" value="2"/>
</dbReference>
<dbReference type="Pfam" id="PF03793">
    <property type="entry name" value="PASTA"/>
    <property type="match status" value="1"/>
</dbReference>
<comment type="caution">
    <text evidence="7">The sequence shown here is derived from an EMBL/GenBank/DDBJ whole genome shotgun (WGS) entry which is preliminary data.</text>
</comment>
<reference evidence="7 8" key="1">
    <citation type="submission" date="2019-10" db="EMBL/GenBank/DDBJ databases">
        <title>Glycomyces albidus sp. nov., a novel actinomycete isolated from rhizosphere soil of wheat (Triticum aestivum L.).</title>
        <authorList>
            <person name="Qian L."/>
        </authorList>
    </citation>
    <scope>NUCLEOTIDE SEQUENCE [LARGE SCALE GENOMIC DNA]</scope>
    <source>
        <strain evidence="7 8">NEAU-7082</strain>
    </source>
</reference>
<dbReference type="InterPro" id="IPR005543">
    <property type="entry name" value="PASTA_dom"/>
</dbReference>
<keyword evidence="5" id="KW-0472">Membrane</keyword>
<proteinExistence type="predicted"/>
<dbReference type="SUPFAM" id="SSF54184">
    <property type="entry name" value="Penicillin-binding protein 2x (pbp-2x), c-terminal domain"/>
    <property type="match status" value="1"/>
</dbReference>
<protein>
    <submittedName>
        <fullName evidence="7">Hsp70 family protein</fullName>
    </submittedName>
</protein>
<keyword evidence="1" id="KW-0547">Nucleotide-binding</keyword>
<dbReference type="GO" id="GO:0140662">
    <property type="term" value="F:ATP-dependent protein folding chaperone"/>
    <property type="evidence" value="ECO:0007669"/>
    <property type="project" value="InterPro"/>
</dbReference>
<evidence type="ECO:0000256" key="5">
    <source>
        <dbReference type="SAM" id="Phobius"/>
    </source>
</evidence>
<dbReference type="Gene3D" id="3.30.10.20">
    <property type="match status" value="1"/>
</dbReference>
<dbReference type="PROSITE" id="PS51178">
    <property type="entry name" value="PASTA"/>
    <property type="match status" value="1"/>
</dbReference>
<feature type="compositionally biased region" description="Polar residues" evidence="4">
    <location>
        <begin position="36"/>
        <end position="45"/>
    </location>
</feature>
<evidence type="ECO:0000256" key="3">
    <source>
        <dbReference type="ARBA" id="ARBA00023186"/>
    </source>
</evidence>
<dbReference type="Pfam" id="PF00012">
    <property type="entry name" value="HSP70"/>
    <property type="match status" value="1"/>
</dbReference>
<dbReference type="PANTHER" id="PTHR42749:SF1">
    <property type="entry name" value="CELL SHAPE-DETERMINING PROTEIN MREB"/>
    <property type="match status" value="1"/>
</dbReference>
<evidence type="ECO:0000313" key="8">
    <source>
        <dbReference type="Proteomes" id="UP000477750"/>
    </source>
</evidence>
<dbReference type="EMBL" id="WIAO01000030">
    <property type="protein sequence ID" value="MQM27897.1"/>
    <property type="molecule type" value="Genomic_DNA"/>
</dbReference>
<organism evidence="7 8">
    <name type="scientific">Glycomyces albidus</name>
    <dbReference type="NCBI Taxonomy" id="2656774"/>
    <lineage>
        <taxon>Bacteria</taxon>
        <taxon>Bacillati</taxon>
        <taxon>Actinomycetota</taxon>
        <taxon>Actinomycetes</taxon>
        <taxon>Glycomycetales</taxon>
        <taxon>Glycomycetaceae</taxon>
        <taxon>Glycomyces</taxon>
    </lineage>
</organism>
<accession>A0A6L5GDX7</accession>
<feature type="region of interest" description="Disordered" evidence="4">
    <location>
        <begin position="347"/>
        <end position="428"/>
    </location>
</feature>
<feature type="transmembrane region" description="Helical" evidence="5">
    <location>
        <begin position="320"/>
        <end position="340"/>
    </location>
</feature>
<feature type="region of interest" description="Disordered" evidence="4">
    <location>
        <begin position="460"/>
        <end position="487"/>
    </location>
</feature>
<keyword evidence="5" id="KW-0812">Transmembrane</keyword>
<evidence type="ECO:0000313" key="7">
    <source>
        <dbReference type="EMBL" id="MQM27897.1"/>
    </source>
</evidence>
<name>A0A6L5GDX7_9ACTN</name>
<dbReference type="Proteomes" id="UP000477750">
    <property type="component" value="Unassembled WGS sequence"/>
</dbReference>
<dbReference type="InterPro" id="IPR043129">
    <property type="entry name" value="ATPase_NBD"/>
</dbReference>
<evidence type="ECO:0000259" key="6">
    <source>
        <dbReference type="PROSITE" id="PS51178"/>
    </source>
</evidence>
<evidence type="ECO:0000256" key="1">
    <source>
        <dbReference type="ARBA" id="ARBA00022741"/>
    </source>
</evidence>
<dbReference type="CDD" id="cd10170">
    <property type="entry name" value="ASKHA_NBD_HSP70"/>
    <property type="match status" value="1"/>
</dbReference>
<dbReference type="GO" id="GO:0005524">
    <property type="term" value="F:ATP binding"/>
    <property type="evidence" value="ECO:0007669"/>
    <property type="project" value="UniProtKB-KW"/>
</dbReference>
<feature type="compositionally biased region" description="Low complexity" evidence="4">
    <location>
        <begin position="397"/>
        <end position="407"/>
    </location>
</feature>
<feature type="region of interest" description="Disordered" evidence="4">
    <location>
        <begin position="1"/>
        <end position="53"/>
    </location>
</feature>
<dbReference type="Gene3D" id="3.90.640.10">
    <property type="entry name" value="Actin, Chain A, domain 4"/>
    <property type="match status" value="1"/>
</dbReference>
<feature type="compositionally biased region" description="Polar residues" evidence="4">
    <location>
        <begin position="473"/>
        <end position="487"/>
    </location>
</feature>
<dbReference type="SMART" id="SM00740">
    <property type="entry name" value="PASTA"/>
    <property type="match status" value="1"/>
</dbReference>
<dbReference type="PANTHER" id="PTHR42749">
    <property type="entry name" value="CELL SHAPE-DETERMINING PROTEIN MREB"/>
    <property type="match status" value="1"/>
</dbReference>
<keyword evidence="5" id="KW-1133">Transmembrane helix</keyword>
<gene>
    <name evidence="7" type="ORF">GFD30_20325</name>
</gene>
<keyword evidence="2" id="KW-0067">ATP-binding</keyword>
<feature type="domain" description="PASTA" evidence="6">
    <location>
        <begin position="426"/>
        <end position="498"/>
    </location>
</feature>
<dbReference type="RefSeq" id="WP_153027013.1">
    <property type="nucleotide sequence ID" value="NZ_WIAO01000030.1"/>
</dbReference>
<dbReference type="InterPro" id="IPR013126">
    <property type="entry name" value="Hsp_70_fam"/>
</dbReference>